<feature type="compositionally biased region" description="Low complexity" evidence="1">
    <location>
        <begin position="2126"/>
        <end position="2149"/>
    </location>
</feature>
<feature type="domain" description="Cell morphogenesis central region" evidence="4">
    <location>
        <begin position="2192"/>
        <end position="2290"/>
    </location>
</feature>
<dbReference type="GO" id="GO:0031175">
    <property type="term" value="P:neuron projection development"/>
    <property type="evidence" value="ECO:0007669"/>
    <property type="project" value="TreeGrafter"/>
</dbReference>
<dbReference type="OrthoDB" id="6287725at2759"/>
<feature type="domain" description="Cell morphogenesis central region" evidence="4">
    <location>
        <begin position="1991"/>
        <end position="2053"/>
    </location>
</feature>
<feature type="domain" description="Protein furry C-terminal" evidence="5">
    <location>
        <begin position="2845"/>
        <end position="3038"/>
    </location>
</feature>
<feature type="region of interest" description="Disordered" evidence="1">
    <location>
        <begin position="2126"/>
        <end position="2186"/>
    </location>
</feature>
<dbReference type="GO" id="GO:0005938">
    <property type="term" value="C:cell cortex"/>
    <property type="evidence" value="ECO:0007669"/>
    <property type="project" value="TreeGrafter"/>
</dbReference>
<feature type="region of interest" description="Disordered" evidence="1">
    <location>
        <begin position="2338"/>
        <end position="2376"/>
    </location>
</feature>
<dbReference type="Pfam" id="PF14225">
    <property type="entry name" value="MOR2-PAG1_C"/>
    <property type="match status" value="1"/>
</dbReference>
<feature type="domain" description="Cell morphogenesis protein C-terminal" evidence="3">
    <location>
        <begin position="2454"/>
        <end position="2706"/>
    </location>
</feature>
<evidence type="ECO:0000259" key="2">
    <source>
        <dbReference type="Pfam" id="PF14222"/>
    </source>
</evidence>
<evidence type="ECO:0000256" key="1">
    <source>
        <dbReference type="SAM" id="MobiDB-lite"/>
    </source>
</evidence>
<dbReference type="EMBL" id="CM002912">
    <property type="protein sequence ID" value="KMY98704.1"/>
    <property type="molecule type" value="Genomic_DNA"/>
</dbReference>
<feature type="compositionally biased region" description="Polar residues" evidence="1">
    <location>
        <begin position="130"/>
        <end position="164"/>
    </location>
</feature>
<dbReference type="Proteomes" id="UP000035880">
    <property type="component" value="Chromosome 3L"/>
</dbReference>
<feature type="domain" description="Cell morphogenesis central region" evidence="4">
    <location>
        <begin position="1280"/>
        <end position="1475"/>
    </location>
</feature>
<feature type="region of interest" description="Disordered" evidence="1">
    <location>
        <begin position="1264"/>
        <end position="1283"/>
    </location>
</feature>
<feature type="domain" description="Cell morphogenesis central region" evidence="4">
    <location>
        <begin position="1729"/>
        <end position="1812"/>
    </location>
</feature>
<feature type="region of interest" description="Disordered" evidence="1">
    <location>
        <begin position="3018"/>
        <end position="3090"/>
    </location>
</feature>
<dbReference type="Pfam" id="PF14222">
    <property type="entry name" value="MOR2-PAG1_N"/>
    <property type="match status" value="1"/>
</dbReference>
<reference evidence="6" key="1">
    <citation type="journal article" date="2013" name="Genome Res.">
        <title>A second-generation assembly of the Drosophila simulans genome provides new insights into patterns of lineage-specific divergence.</title>
        <authorList>
            <person name="Hu T.T."/>
            <person name="Eisen M.B."/>
            <person name="Thornton K.R."/>
            <person name="Andolfatto P."/>
        </authorList>
    </citation>
    <scope>NUCLEOTIDE SEQUENCE [LARGE SCALE GENOMIC DNA]</scope>
    <source>
        <strain evidence="6">W501</strain>
    </source>
</reference>
<feature type="compositionally biased region" description="Low complexity" evidence="1">
    <location>
        <begin position="2920"/>
        <end position="2930"/>
    </location>
</feature>
<dbReference type="InterPro" id="IPR016024">
    <property type="entry name" value="ARM-type_fold"/>
</dbReference>
<evidence type="ECO:0000259" key="3">
    <source>
        <dbReference type="Pfam" id="PF14225"/>
    </source>
</evidence>
<protein>
    <submittedName>
        <fullName evidence="6">Uncharacterized protein, isoform J</fullName>
    </submittedName>
</protein>
<dbReference type="GO" id="GO:0000902">
    <property type="term" value="P:cell morphogenesis"/>
    <property type="evidence" value="ECO:0007669"/>
    <property type="project" value="InterPro"/>
</dbReference>
<feature type="compositionally biased region" description="Low complexity" evidence="1">
    <location>
        <begin position="1264"/>
        <end position="1273"/>
    </location>
</feature>
<feature type="compositionally biased region" description="Low complexity" evidence="1">
    <location>
        <begin position="32"/>
        <end position="58"/>
    </location>
</feature>
<dbReference type="InterPro" id="IPR039867">
    <property type="entry name" value="Furry/Tao3/Mor2"/>
</dbReference>
<dbReference type="InterPro" id="IPR025614">
    <property type="entry name" value="Cell_morpho_N"/>
</dbReference>
<dbReference type="SUPFAM" id="SSF48371">
    <property type="entry name" value="ARM repeat"/>
    <property type="match status" value="1"/>
</dbReference>
<evidence type="ECO:0000313" key="6">
    <source>
        <dbReference type="EMBL" id="KMY98704.1"/>
    </source>
</evidence>
<dbReference type="GO" id="GO:0030427">
    <property type="term" value="C:site of polarized growth"/>
    <property type="evidence" value="ECO:0007669"/>
    <property type="project" value="TreeGrafter"/>
</dbReference>
<feature type="region of interest" description="Disordered" evidence="1">
    <location>
        <begin position="2916"/>
        <end position="2947"/>
    </location>
</feature>
<accession>A0A0J9RTT6</accession>
<reference evidence="6" key="2">
    <citation type="submission" date="2014-06" db="EMBL/GenBank/DDBJ databases">
        <authorList>
            <person name="Hu T."/>
            <person name="Eisen M.B."/>
            <person name="Thornton K.R."/>
            <person name="Andolfatto P."/>
        </authorList>
    </citation>
    <scope>NUCLEOTIDE SEQUENCE</scope>
    <source>
        <strain evidence="6">W501</strain>
    </source>
</reference>
<dbReference type="InterPro" id="IPR029473">
    <property type="entry name" value="MOR2-PAG1_mid"/>
</dbReference>
<feature type="domain" description="Cell morphogenesis central region" evidence="4">
    <location>
        <begin position="1521"/>
        <end position="1695"/>
    </location>
</feature>
<evidence type="ECO:0000259" key="4">
    <source>
        <dbReference type="Pfam" id="PF14228"/>
    </source>
</evidence>
<reference evidence="6" key="3">
    <citation type="submission" date="2015-04" db="EMBL/GenBank/DDBJ databases">
        <authorList>
            <consortium name="FlyBase"/>
        </authorList>
    </citation>
    <scope>NUCLEOTIDE SEQUENCE</scope>
    <source>
        <strain evidence="6">W501</strain>
    </source>
</reference>
<feature type="compositionally biased region" description="Acidic residues" evidence="1">
    <location>
        <begin position="3028"/>
        <end position="3040"/>
    </location>
</feature>
<dbReference type="InterPro" id="IPR025481">
    <property type="entry name" value="Cell_Morphogen_C"/>
</dbReference>
<evidence type="ECO:0000259" key="5">
    <source>
        <dbReference type="Pfam" id="PF19421"/>
    </source>
</evidence>
<name>A0A0J9RTT6_DROSI</name>
<feature type="compositionally biased region" description="Polar residues" evidence="1">
    <location>
        <begin position="2840"/>
        <end position="2855"/>
    </location>
</feature>
<feature type="region of interest" description="Disordered" evidence="1">
    <location>
        <begin position="1134"/>
        <end position="1155"/>
    </location>
</feature>
<dbReference type="InterPro" id="IPR045842">
    <property type="entry name" value="Fry_C"/>
</dbReference>
<dbReference type="PANTHER" id="PTHR12295">
    <property type="entry name" value="FURRY-RELATED"/>
    <property type="match status" value="1"/>
</dbReference>
<dbReference type="PANTHER" id="PTHR12295:SF30">
    <property type="entry name" value="PROTEIN FURRY"/>
    <property type="match status" value="1"/>
</dbReference>
<organism evidence="6">
    <name type="scientific">Drosophila simulans</name>
    <name type="common">Fruit fly</name>
    <dbReference type="NCBI Taxonomy" id="7240"/>
    <lineage>
        <taxon>Eukaryota</taxon>
        <taxon>Metazoa</taxon>
        <taxon>Ecdysozoa</taxon>
        <taxon>Arthropoda</taxon>
        <taxon>Hexapoda</taxon>
        <taxon>Insecta</taxon>
        <taxon>Pterygota</taxon>
        <taxon>Neoptera</taxon>
        <taxon>Endopterygota</taxon>
        <taxon>Diptera</taxon>
        <taxon>Brachycera</taxon>
        <taxon>Muscomorpha</taxon>
        <taxon>Ephydroidea</taxon>
        <taxon>Drosophilidae</taxon>
        <taxon>Drosophila</taxon>
        <taxon>Sophophora</taxon>
    </lineage>
</organism>
<feature type="compositionally biased region" description="Polar residues" evidence="1">
    <location>
        <begin position="2360"/>
        <end position="2376"/>
    </location>
</feature>
<feature type="region of interest" description="Disordered" evidence="1">
    <location>
        <begin position="111"/>
        <end position="172"/>
    </location>
</feature>
<feature type="region of interest" description="Disordered" evidence="1">
    <location>
        <begin position="15"/>
        <end position="58"/>
    </location>
</feature>
<gene>
    <name evidence="6" type="primary">Dsim\GD12903</name>
    <name evidence="6" type="ORF">Dsimw501_GD12903</name>
</gene>
<feature type="domain" description="Cell morphogenesis protein N-terminal" evidence="2">
    <location>
        <begin position="390"/>
        <end position="923"/>
    </location>
</feature>
<feature type="region of interest" description="Disordered" evidence="1">
    <location>
        <begin position="2831"/>
        <end position="2860"/>
    </location>
</feature>
<sequence length="3491" mass="385289">MDQLELQDDLFALEAGVAGTNQNPNEQHLSDPAASPSTASPANNSNNNAAAGAATTSTATVTTAVGGAGAGGAGAGVGVGVGVVTPTKSPQRNAFQEDAYQANLAGGDSVDNIESAQLDGGNPSGGSPGQRHSINSAEYTSTPKTTRSAPNGSNTASGTTSPINYQLPGDDYPYGIEYESQQLLYQQQQQQQQQQSQQQQQQQLPLGDVEQSSAVTYQSLPASRQSYASPPALIIPQRQSLLPWGAHSRSSIINVLPSYTQAEMHALAARVASVETSAPRPGEIVMRNLFSDFTAQAEKKIELVMLESADKNLSKLLQRGEDQQFDQLLSALGSVAEHCLPSLLHTLLAWHRRQLSDMEIKNDLKKPAPSGSSSQAATNKPTVDLDFQLQRREAAVEFIFCLALIEILKQLPYHPGHEDLVRSIENLAFKHFKYKDGLQNNPNALNIHMIADLYAEVIGVLAQSRFASVRKRFMSELKELRGKEVSPTTTQSIISLLMGMKFFRVKMVPIEEFEASFQFMHECGQYFLEVKDKDIKHALAGLFVEILVPVAAAVKNEVNVPCVKNFVELLYVQTLDASTKSKHRLALFPLVTCLLCVSQKTFFLTNWHYFLAMCLSNLKNRDAKMSRVALESLFRLLWVYMIRIKCESNSATHSRLQSIVNSLFPKGSKGVVPRDTPLNIFVKIIQFIAQERLDFAMREIVYDLLCVGRSIKLILNPERMSIGLRAFLVVADSLQQKAGEPPMPRTVPVLPSGNTLRVKKTFNKMYVLLTDDTAKSIGMSTYFPHVRRVFVDILRALDVHYGRPLMMTNTQNQNKEPDEMLSGERKPRIDLFRTCVAAVPRLIPDTMTPHELVDMLSRLSVHMDEELRILTHQSLTTLVIDFPDWRQDVVHGYTQFLVRDVTDTYPQLLENCTRILFTFLNIWRCATNVNGNNTTSAPSGATNVVNTSQAKMTTATTTTTVVQTTVVQVTSAPAKDTASSQLSKQQHLNTASSAASSITTSSGMSSITQHTVLNMASDVGKKNEIPLATTLHFVEGFALVLLCNYRTYLRKLAALILKEVKNLMRALGIPETEPPLIDVMDRCVPGIIEKALPQLPQTEKTAILNANCIDLQWIAERSSGVWLAGLTDDNSKSSTSTLNLSQSSSTPNASATAACSPQPPFDPWATCLFGLLERQNVLQQCPSAVAQAWPICFTRLNALYSVIDPTPVSDNRASLLRSSAPTKKVPTESQKDSYLRLWRNQVACAMRLVPQIPSVAVRCASPDLSLSSSPDSLNADRSDKSAMGSASPQALYKLVVPLLRCEVVDVRDAAVNALGLINHDALKDLMEELVVYIREAVDCKQENMRRRRRRDALRLQVVRVLEKIAENGTFGVSTCVLERDTMSLHPTFVLYISGAMGYLTSETDKDNLSIREVKAHFCNFIRKMIKNFPLEACATLLSRVLKRNLFNLFAAWCGSFSKPLGYTMQSDHTLEEEKLQFSALQAMSALLCCGQIFNPSYLQDDSIIYKWLDMLLTSKNEKIYQLARDTVVLLLESNPDIGQLLEWVIDRCYTSTPREADACFLALASIFSAKEYPCDHYTSVITVTLLMTGCPRVEVHATALQLLQILDKRFFGSVVGTLHSDSDKEDDKVGTLDVLLSSAYCRSQRFLSKQLAQLRPELTMSIFSEITHRFQSAREDVRALLLQCLLPWLQNMELVATSVPPATPLSYIMYFPDSGTRGRREGTGSTEATEMILNNLFYITAKFSDAHPRDIEELWGTLCQFWPNNLKVILRYLVIMSGMAPTELLPYAKRVALYLVRSCPDRLLDELMAELQTVETLNCLIERTETPPFYRLTSMRKASSHSADGQAAGGINDSRIQDLAVEKGTIHTKRHSGEDPIKIGTCKSDSGIRAYTQAAAAAAAAAVTPGSSGNRPPRGADKIRAASGPSILPRPEDILINDPELRQEENVELRGTSDAAPNGHPHPLPMPEYGGYFAPLTEFLPDVSLPISGFHRCNVAVMLLTDIVVDGIPGIDWTLHLPLMLHILFLGLDHTRIIVREHCKQLCVNLLIVLAEHNDHLTVARILLNSETSKLDLGLTVPALPVIDNNFTELHQQFDSYLLHVSPQAAAYALQHNLSSSTIIAAHQQNLSQTPQSQQPTGSQNGQTTTPPGLTVTPAAMQINPNNSENSEVPLIHPDEHAPPQPGPSMPIAHVIKSLLKFLAQDTCQPLWNYEDITAKVWAVKSAEQLSCFLKHMVKVFADSYPQARIAERWAQTALQLGLSCSSRHYAGRCLQIFRALNVPINSRMLSDILSRLVETVAEQGEDMQGYVTELLLTLEAAVDSLDSDFRPLDVMKDIFKSTPNLNNKDGGPNSILPGKKSPSGMTPQSSNYSIPSHGRSTSYSVSYCGRKANNSPCDKQVELRNRSSGIDLERSVVCKFGVGGGGAGSALSRSRSAQSLKMLGDTATQDDKMTILAQLFWLSVSLLESDYEHEFMLALRLLTRVLHRLPLDRPDARDKVEKLQQQLKWTAYPGVHALLLKGCTHSATYEPTITLLSQFAPLLTLPVCDPTQSCAFPMNVIALLPYMLLHYEDANEICIRSAENIAQVSTELGAKLENLGTVMTLYSRKTFCKESFQWTKCVVKYLHDTYAHMGLHMVAFLIEVLEKGPQQVQVPVLNVIHCMLHYVDLSAPQAQSINADLLRAIGKYLDTAYWKDSLKILKLIVTRSSSLQVVPPSDGSSAGLSFSFYGAYPDSDMFCKKELAGRTMEFTFDVSQTPLIGRRILLKTEEPVAGGAVSTTGSSSLNSTLTNATTVTVAPSAAQQQTNVQMQQQRANTNVAALAAAAAAQHQQQQHAIGAGSSVVGTPNSPRRSASLSPADTVPLSGWKRPWMSQCRVRECLVNLLTTCGQRVGLPKSPSDDFINSICSKVIFSQSSDLMERQSSAASSTEETSGPQGDLSSGSRRDDGQPDFTVFKDFDFLEYEDSIAGESTDNFNWGVRRHQLFEGDEDRLNCGSGIGGSIKGGHSSAFEDSFSDKTPILSKRKRQIADDSSDEEAESESPLDEDHRQSFLKSGYSAVPPTSLSLRERRRRNSVSRSDTSGSSAGDLGDLTPCNASPHLPGIIRFSAAIHDEAEENWRRQVQALLVNQPSAHTSELLQQLYRLIKELTFKTVNISKEAKKFFTGIGSQLGNRISLFTDLLSSRADPPQVWCSDLQATSPKLFETLRFNVLEVQEHLETFFDRKDQVLECLDAVKTSCKLSLFNEADVAASGLELPSTSSIVYMPFDPASTEVVLDLGRSLYKLMFQLLLLIESNHKISSNVVNHFRMNEDMHDISDLYALVRDALVRYISEAELDCLESSTSTEGEHTPTPSPGLPMTPEEFEAALTEHIDLQRWPSAIAHVRQYRRISTLNASGYQNVTIFSYNSADNRQKWDEMSVILNAYAHGIMKDRTAEAFIVSKSDSELFEIYAILSENLYHVSSALTNMEISMKSYSAGSASGNSHRSEQDIVTNL</sequence>
<feature type="domain" description="Protein furry C-terminal" evidence="5">
    <location>
        <begin position="3091"/>
        <end position="3386"/>
    </location>
</feature>
<dbReference type="Pfam" id="PF14228">
    <property type="entry name" value="MOR2-PAG1_mid"/>
    <property type="match status" value="5"/>
</dbReference>
<dbReference type="Pfam" id="PF19421">
    <property type="entry name" value="Fry_C"/>
    <property type="match status" value="2"/>
</dbReference>
<dbReference type="Bgee" id="FBgn0184628">
    <property type="expression patterns" value="Expressed in adult organism and 3 other cell types or tissues"/>
</dbReference>
<proteinExistence type="predicted"/>